<evidence type="ECO:0000313" key="3">
    <source>
        <dbReference type="EMBL" id="QZT33659.1"/>
    </source>
</evidence>
<dbReference type="Proteomes" id="UP000825179">
    <property type="component" value="Chromosome"/>
</dbReference>
<dbReference type="InterPro" id="IPR050513">
    <property type="entry name" value="RavA_ATPases"/>
</dbReference>
<dbReference type="Pfam" id="PF20030">
    <property type="entry name" value="bpMoxR"/>
    <property type="match status" value="1"/>
</dbReference>
<dbReference type="InterPro" id="IPR041538">
    <property type="entry name" value="RavA-like_AAA_lid"/>
</dbReference>
<dbReference type="InterPro" id="IPR027417">
    <property type="entry name" value="P-loop_NTPase"/>
</dbReference>
<feature type="domain" description="MoxR" evidence="2">
    <location>
        <begin position="4"/>
        <end position="186"/>
    </location>
</feature>
<evidence type="ECO:0000313" key="4">
    <source>
        <dbReference type="Proteomes" id="UP000825179"/>
    </source>
</evidence>
<accession>A0A8X8I9U6</accession>
<dbReference type="InterPro" id="IPR045427">
    <property type="entry name" value="MoxR"/>
</dbReference>
<dbReference type="PANTHER" id="PTHR32204">
    <property type="entry name" value="ATPASE RAVA"/>
    <property type="match status" value="1"/>
</dbReference>
<dbReference type="Gene3D" id="3.40.50.300">
    <property type="entry name" value="P-loop containing nucleotide triphosphate hydrolases"/>
    <property type="match status" value="1"/>
</dbReference>
<proteinExistence type="predicted"/>
<feature type="domain" description="ATPase RavA-like AAA lid" evidence="1">
    <location>
        <begin position="215"/>
        <end position="284"/>
    </location>
</feature>
<dbReference type="PANTHER" id="PTHR32204:SF0">
    <property type="entry name" value="ATPASE RAVA"/>
    <property type="match status" value="1"/>
</dbReference>
<gene>
    <name evidence="3" type="ORF">HUR95_15745</name>
</gene>
<dbReference type="Pfam" id="PF17868">
    <property type="entry name" value="AAA_lid_8"/>
    <property type="match status" value="1"/>
</dbReference>
<reference evidence="3 4" key="1">
    <citation type="journal article" date="2020" name="Extremophiles">
        <title>Genomic analysis of Caldalkalibacillus thermarum TA2.A1 reveals aerobic alkaliphilic metabolism and evolutionary hallmarks linking alkaliphilic bacteria and plant life.</title>
        <authorList>
            <person name="de Jong S.I."/>
            <person name="van den Broek M.A."/>
            <person name="Merkel A.Y."/>
            <person name="de la Torre Cortes P."/>
            <person name="Kalamorz F."/>
            <person name="Cook G.M."/>
            <person name="van Loosdrecht M.C.M."/>
            <person name="McMillan D.G.G."/>
        </authorList>
    </citation>
    <scope>NUCLEOTIDE SEQUENCE [LARGE SCALE GENOMIC DNA]</scope>
    <source>
        <strain evidence="3 4">TA2.A1</strain>
    </source>
</reference>
<dbReference type="KEGG" id="cthu:HUR95_15745"/>
<dbReference type="RefSeq" id="WP_222822733.1">
    <property type="nucleotide sequence ID" value="NZ_CP082237.1"/>
</dbReference>
<dbReference type="SUPFAM" id="SSF52540">
    <property type="entry name" value="P-loop containing nucleoside triphosphate hydrolases"/>
    <property type="match status" value="1"/>
</dbReference>
<evidence type="ECO:0000259" key="2">
    <source>
        <dbReference type="Pfam" id="PF20030"/>
    </source>
</evidence>
<dbReference type="CDD" id="cd00009">
    <property type="entry name" value="AAA"/>
    <property type="match status" value="1"/>
</dbReference>
<evidence type="ECO:0000259" key="1">
    <source>
        <dbReference type="Pfam" id="PF17868"/>
    </source>
</evidence>
<protein>
    <submittedName>
        <fullName evidence="3">AAA family ATPase</fullName>
    </submittedName>
</protein>
<sequence length="367" mass="42029">MFEKLIEIKSYLEGKFYEREKEIEGLLVALLARQHMLLIGPAGTAKSLLSVELAKIIEEANYFQWLLTRFSTPEELFGPVSLKELEQGVYKRNTAGKLPEAHLAFVDEVFKANSAILNSLLTLINERLFYNNGHPVKTPLMTIVGASNEYPEEGEGLEALFDRFLLRYEVDYIADDQNFISMMKGSNSLTEAPSITLDELHDLQFQTSLVDVPDEVFQTLAEIRRKLRDEGIQPSDRRFKQSLSLIQAKAVLDQRDTAQLQDLLILQNTLWETPEQRDVVTDIVKEHAQDKVTTVLEQFKAEILDLLKYVNEVQSTHAVLETTKKLKEIEQDLTKLSKNNPDRDDISAMIKEVQEYRKNIAENILTL</sequence>
<organism evidence="3 4">
    <name type="scientific">Caldalkalibacillus thermarum (strain TA2.A1)</name>
    <dbReference type="NCBI Taxonomy" id="986075"/>
    <lineage>
        <taxon>Bacteria</taxon>
        <taxon>Bacillati</taxon>
        <taxon>Bacillota</taxon>
        <taxon>Bacilli</taxon>
        <taxon>Bacillales</taxon>
        <taxon>Bacillaceae</taxon>
        <taxon>Caldalkalibacillus</taxon>
    </lineage>
</organism>
<dbReference type="EMBL" id="CP082237">
    <property type="protein sequence ID" value="QZT33659.1"/>
    <property type="molecule type" value="Genomic_DNA"/>
</dbReference>
<keyword evidence="4" id="KW-1185">Reference proteome</keyword>
<dbReference type="AlphaFoldDB" id="A0A8X8I9U6"/>
<name>A0A8X8I9U6_CALTT</name>